<dbReference type="GO" id="GO:0008270">
    <property type="term" value="F:zinc ion binding"/>
    <property type="evidence" value="ECO:0007669"/>
    <property type="project" value="UniProtKB-KW"/>
</dbReference>
<feature type="binding site" evidence="6">
    <location>
        <position position="87"/>
    </location>
    <ligand>
        <name>Zn(2+)</name>
        <dbReference type="ChEBI" id="CHEBI:29105"/>
        <label>2</label>
    </ligand>
</feature>
<dbReference type="GO" id="GO:0055029">
    <property type="term" value="C:nuclear DNA-directed RNA polymerase complex"/>
    <property type="evidence" value="ECO:0007669"/>
    <property type="project" value="UniProtKB-ARBA"/>
</dbReference>
<evidence type="ECO:0000313" key="11">
    <source>
        <dbReference type="Proteomes" id="UP001286456"/>
    </source>
</evidence>
<organism evidence="10 11">
    <name type="scientific">Cercophora scortea</name>
    <dbReference type="NCBI Taxonomy" id="314031"/>
    <lineage>
        <taxon>Eukaryota</taxon>
        <taxon>Fungi</taxon>
        <taxon>Dikarya</taxon>
        <taxon>Ascomycota</taxon>
        <taxon>Pezizomycotina</taxon>
        <taxon>Sordariomycetes</taxon>
        <taxon>Sordariomycetidae</taxon>
        <taxon>Sordariales</taxon>
        <taxon>Lasiosphaeriaceae</taxon>
        <taxon>Cercophora</taxon>
    </lineage>
</organism>
<dbReference type="Proteomes" id="UP001286456">
    <property type="component" value="Unassembled WGS sequence"/>
</dbReference>
<evidence type="ECO:0000256" key="4">
    <source>
        <dbReference type="ARBA" id="ARBA00023163"/>
    </source>
</evidence>
<comment type="caution">
    <text evidence="10">The sequence shown here is derived from an EMBL/GenBank/DDBJ whole genome shotgun (WGS) entry which is preliminary data.</text>
</comment>
<dbReference type="Pfam" id="PF02150">
    <property type="entry name" value="Zn_ribbon_RPB9"/>
    <property type="match status" value="1"/>
</dbReference>
<dbReference type="InterPro" id="IPR001222">
    <property type="entry name" value="Znf_TFIIS"/>
</dbReference>
<evidence type="ECO:0000256" key="1">
    <source>
        <dbReference type="ARBA" id="ARBA00022723"/>
    </source>
</evidence>
<dbReference type="SMART" id="SM00661">
    <property type="entry name" value="RPOL9"/>
    <property type="match status" value="1"/>
</dbReference>
<evidence type="ECO:0000256" key="6">
    <source>
        <dbReference type="PIRSR" id="PIRSR005586-1"/>
    </source>
</evidence>
<feature type="zinc finger region" description="C4-type" evidence="7">
    <location>
        <begin position="10"/>
        <end position="33"/>
    </location>
</feature>
<keyword evidence="5" id="KW-0539">Nucleus</keyword>
<dbReference type="Gene3D" id="2.20.25.10">
    <property type="match status" value="1"/>
</dbReference>
<name>A0AAE0MAJ1_9PEZI</name>
<dbReference type="EMBL" id="JAUEPO010000004">
    <property type="protein sequence ID" value="KAK3323959.1"/>
    <property type="molecule type" value="Genomic_DNA"/>
</dbReference>
<keyword evidence="11" id="KW-1185">Reference proteome</keyword>
<keyword evidence="2 7" id="KW-0863">Zinc-finger</keyword>
<proteinExistence type="inferred from homology"/>
<comment type="subcellular location">
    <subcellularLocation>
        <location evidence="5">Nucleus</location>
    </subcellularLocation>
</comment>
<reference evidence="10" key="2">
    <citation type="submission" date="2023-06" db="EMBL/GenBank/DDBJ databases">
        <authorList>
            <consortium name="Lawrence Berkeley National Laboratory"/>
            <person name="Haridas S."/>
            <person name="Hensen N."/>
            <person name="Bonometti L."/>
            <person name="Westerberg I."/>
            <person name="Brannstrom I.O."/>
            <person name="Guillou S."/>
            <person name="Cros-Aarteil S."/>
            <person name="Calhoun S."/>
            <person name="Kuo A."/>
            <person name="Mondo S."/>
            <person name="Pangilinan J."/>
            <person name="Riley R."/>
            <person name="Labutti K."/>
            <person name="Andreopoulos B."/>
            <person name="Lipzen A."/>
            <person name="Chen C."/>
            <person name="Yanf M."/>
            <person name="Daum C."/>
            <person name="Ng V."/>
            <person name="Clum A."/>
            <person name="Steindorff A."/>
            <person name="Ohm R."/>
            <person name="Martin F."/>
            <person name="Silar P."/>
            <person name="Natvig D."/>
            <person name="Lalanne C."/>
            <person name="Gautier V."/>
            <person name="Ament-Velasquez S.L."/>
            <person name="Kruys A."/>
            <person name="Hutchinson M.I."/>
            <person name="Powell A.J."/>
            <person name="Barry K."/>
            <person name="Miller A.N."/>
            <person name="Grigoriev I.V."/>
            <person name="Debuchy R."/>
            <person name="Gladieux P."/>
            <person name="Thoren M.H."/>
            <person name="Johannesson H."/>
        </authorList>
    </citation>
    <scope>NUCLEOTIDE SEQUENCE</scope>
    <source>
        <strain evidence="10">SMH4131-1</strain>
    </source>
</reference>
<evidence type="ECO:0000256" key="7">
    <source>
        <dbReference type="PIRSR" id="PIRSR005586-2"/>
    </source>
</evidence>
<comment type="function">
    <text evidence="5">DNA-dependent RNA polymerase catalyzes the transcription of DNA into RNA using the four ribonucleoside triphosphates as substrates.</text>
</comment>
<feature type="binding site" evidence="6">
    <location>
        <position position="13"/>
    </location>
    <ligand>
        <name>Zn(2+)</name>
        <dbReference type="ChEBI" id="CHEBI:29105"/>
        <label>1</label>
    </ligand>
</feature>
<evidence type="ECO:0000313" key="10">
    <source>
        <dbReference type="EMBL" id="KAK3323959.1"/>
    </source>
</evidence>
<keyword evidence="1 6" id="KW-0479">Metal-binding</keyword>
<dbReference type="PIRSF" id="PIRSF005586">
    <property type="entry name" value="RNApol_RpoM"/>
    <property type="match status" value="1"/>
</dbReference>
<dbReference type="InterPro" id="IPR019761">
    <property type="entry name" value="DNA-dir_RNA_pol-M_15_CS"/>
</dbReference>
<feature type="binding site" evidence="6">
    <location>
        <position position="30"/>
    </location>
    <ligand>
        <name>Zn(2+)</name>
        <dbReference type="ChEBI" id="CHEBI:29105"/>
        <label>1</label>
    </ligand>
</feature>
<keyword evidence="4 5" id="KW-0804">Transcription</keyword>
<feature type="binding site" evidence="6">
    <location>
        <position position="10"/>
    </location>
    <ligand>
        <name>Zn(2+)</name>
        <dbReference type="ChEBI" id="CHEBI:29105"/>
        <label>1</label>
    </ligand>
</feature>
<dbReference type="GO" id="GO:0005736">
    <property type="term" value="C:RNA polymerase I complex"/>
    <property type="evidence" value="ECO:0007669"/>
    <property type="project" value="TreeGrafter"/>
</dbReference>
<feature type="domain" description="TFIIS-type" evidence="9">
    <location>
        <begin position="80"/>
        <end position="119"/>
    </location>
</feature>
<dbReference type="SUPFAM" id="SSF57783">
    <property type="entry name" value="Zinc beta-ribbon"/>
    <property type="match status" value="1"/>
</dbReference>
<sequence length="122" mass="13453">MAAIGSLIFCTDCGNLLPVSKGTEKNILHCDCCGAENRDYPSKTVTTTTKPSDFPSVLRQKLSILQTVERHKVQTERIDANTDCPNCGIKGIRYSEVQQRGADEGSTILYNCDCGHRWSVNN</sequence>
<dbReference type="InterPro" id="IPR012164">
    <property type="entry name" value="Rpa12/Rpb9/Rpc10/TFS"/>
</dbReference>
<dbReference type="PANTHER" id="PTHR11239">
    <property type="entry name" value="DNA-DIRECTED RNA POLYMERASE"/>
    <property type="match status" value="1"/>
</dbReference>
<evidence type="ECO:0000256" key="5">
    <source>
        <dbReference type="PIRNR" id="PIRNR005586"/>
    </source>
</evidence>
<dbReference type="GO" id="GO:0006363">
    <property type="term" value="P:termination of RNA polymerase I transcription"/>
    <property type="evidence" value="ECO:0007669"/>
    <property type="project" value="TreeGrafter"/>
</dbReference>
<comment type="similarity">
    <text evidence="5 8">Belongs to the archaeal rpoM/eukaryotic RPA12/RPB9/RPC11 RNA polymerase family.</text>
</comment>
<dbReference type="GO" id="GO:0003899">
    <property type="term" value="F:DNA-directed RNA polymerase activity"/>
    <property type="evidence" value="ECO:0007669"/>
    <property type="project" value="InterPro"/>
</dbReference>
<dbReference type="SMART" id="SM00440">
    <property type="entry name" value="ZnF_C2C2"/>
    <property type="match status" value="1"/>
</dbReference>
<keyword evidence="3 6" id="KW-0862">Zinc</keyword>
<evidence type="ECO:0000256" key="3">
    <source>
        <dbReference type="ARBA" id="ARBA00022833"/>
    </source>
</evidence>
<dbReference type="GO" id="GO:0003676">
    <property type="term" value="F:nucleic acid binding"/>
    <property type="evidence" value="ECO:0007669"/>
    <property type="project" value="InterPro"/>
</dbReference>
<dbReference type="AlphaFoldDB" id="A0AAE0MAJ1"/>
<dbReference type="PROSITE" id="PS51133">
    <property type="entry name" value="ZF_TFIIS_2"/>
    <property type="match status" value="1"/>
</dbReference>
<accession>A0AAE0MAJ1</accession>
<feature type="binding site" evidence="6">
    <location>
        <position position="84"/>
    </location>
    <ligand>
        <name>Zn(2+)</name>
        <dbReference type="ChEBI" id="CHEBI:29105"/>
        <label>2</label>
    </ligand>
</feature>
<gene>
    <name evidence="10" type="ORF">B0T19DRAFT_218508</name>
</gene>
<evidence type="ECO:0000256" key="2">
    <source>
        <dbReference type="ARBA" id="ARBA00022771"/>
    </source>
</evidence>
<dbReference type="PROSITE" id="PS01030">
    <property type="entry name" value="RNA_POL_M_15KD"/>
    <property type="match status" value="1"/>
</dbReference>
<feature type="binding site" evidence="6">
    <location>
        <position position="112"/>
    </location>
    <ligand>
        <name>Zn(2+)</name>
        <dbReference type="ChEBI" id="CHEBI:29105"/>
        <label>2</label>
    </ligand>
</feature>
<reference evidence="10" key="1">
    <citation type="journal article" date="2023" name="Mol. Phylogenet. Evol.">
        <title>Genome-scale phylogeny and comparative genomics of the fungal order Sordariales.</title>
        <authorList>
            <person name="Hensen N."/>
            <person name="Bonometti L."/>
            <person name="Westerberg I."/>
            <person name="Brannstrom I.O."/>
            <person name="Guillou S."/>
            <person name="Cros-Aarteil S."/>
            <person name="Calhoun S."/>
            <person name="Haridas S."/>
            <person name="Kuo A."/>
            <person name="Mondo S."/>
            <person name="Pangilinan J."/>
            <person name="Riley R."/>
            <person name="LaButti K."/>
            <person name="Andreopoulos B."/>
            <person name="Lipzen A."/>
            <person name="Chen C."/>
            <person name="Yan M."/>
            <person name="Daum C."/>
            <person name="Ng V."/>
            <person name="Clum A."/>
            <person name="Steindorff A."/>
            <person name="Ohm R.A."/>
            <person name="Martin F."/>
            <person name="Silar P."/>
            <person name="Natvig D.O."/>
            <person name="Lalanne C."/>
            <person name="Gautier V."/>
            <person name="Ament-Velasquez S.L."/>
            <person name="Kruys A."/>
            <person name="Hutchinson M.I."/>
            <person name="Powell A.J."/>
            <person name="Barry K."/>
            <person name="Miller A.N."/>
            <person name="Grigoriev I.V."/>
            <person name="Debuchy R."/>
            <person name="Gladieux P."/>
            <person name="Hiltunen Thoren M."/>
            <person name="Johannesson H."/>
        </authorList>
    </citation>
    <scope>NUCLEOTIDE SEQUENCE</scope>
    <source>
        <strain evidence="10">SMH4131-1</strain>
    </source>
</reference>
<keyword evidence="5 8" id="KW-0240">DNA-directed RNA polymerase</keyword>
<evidence type="ECO:0000256" key="8">
    <source>
        <dbReference type="RuleBase" id="RU003474"/>
    </source>
</evidence>
<feature type="binding site" evidence="6">
    <location>
        <position position="33"/>
    </location>
    <ligand>
        <name>Zn(2+)</name>
        <dbReference type="ChEBI" id="CHEBI:29105"/>
        <label>1</label>
    </ligand>
</feature>
<dbReference type="InterPro" id="IPR001529">
    <property type="entry name" value="Zn_ribbon_RPB9"/>
</dbReference>
<protein>
    <recommendedName>
        <fullName evidence="5">DNA-directed RNA polymerase subunit</fullName>
    </recommendedName>
</protein>
<evidence type="ECO:0000259" key="9">
    <source>
        <dbReference type="PROSITE" id="PS51133"/>
    </source>
</evidence>
<dbReference type="Pfam" id="PF01096">
    <property type="entry name" value="Zn_ribbon_TFIIS"/>
    <property type="match status" value="1"/>
</dbReference>
<dbReference type="PANTHER" id="PTHR11239:SF14">
    <property type="entry name" value="DNA-DIRECTED RNA POLYMERASE I SUBUNIT RPA12"/>
    <property type="match status" value="1"/>
</dbReference>
<feature type="binding site" evidence="6">
    <location>
        <position position="114"/>
    </location>
    <ligand>
        <name>Zn(2+)</name>
        <dbReference type="ChEBI" id="CHEBI:29105"/>
        <label>2</label>
    </ligand>
</feature>